<protein>
    <submittedName>
        <fullName evidence="7">Integrase</fullName>
    </submittedName>
</protein>
<feature type="domain" description="Tyr recombinase" evidence="5">
    <location>
        <begin position="166"/>
        <end position="332"/>
    </location>
</feature>
<evidence type="ECO:0000256" key="3">
    <source>
        <dbReference type="ARBA" id="ARBA00023172"/>
    </source>
</evidence>
<dbReference type="InterPro" id="IPR011010">
    <property type="entry name" value="DNA_brk_join_enz"/>
</dbReference>
<organism evidence="7 8">
    <name type="scientific">Jeongeupia chitinilytica</name>
    <dbReference type="NCBI Taxonomy" id="1041641"/>
    <lineage>
        <taxon>Bacteria</taxon>
        <taxon>Pseudomonadati</taxon>
        <taxon>Pseudomonadota</taxon>
        <taxon>Betaproteobacteria</taxon>
        <taxon>Neisseriales</taxon>
        <taxon>Chitinibacteraceae</taxon>
        <taxon>Jeongeupia</taxon>
    </lineage>
</organism>
<comment type="caution">
    <text evidence="7">The sequence shown here is derived from an EMBL/GenBank/DDBJ whole genome shotgun (WGS) entry which is preliminary data.</text>
</comment>
<evidence type="ECO:0000256" key="4">
    <source>
        <dbReference type="PROSITE-ProRule" id="PRU01248"/>
    </source>
</evidence>
<accession>A0ABQ3GW01</accession>
<sequence>MARPKSVNRSLPARMFARAGVHATTYYYVADRPDGGKRWINLGQDKKAALKRYADLDNTVIEARPVNLFTTLVERYRRDVYPGKSPATRKDNEREFARLIAVFGAMPIDAIKPIHVRQYMDKRGAKAKVRANREKALLSHLFNCARAWGATEAPNPCAGIKGFSERGRDRYVHDDEFRAVYDQAEPPLQDAMDLYLLTGQRVTDITRLMRTDIRDGRLWIRQAKTNKLIGVAIEGQLADVIQRLLTRPCPAGNVASLHLVRNAKGEPLGYAQLRRMFEQARTAAGVHFQLRDLRAKSATDETDLFRANERLGHSTMGMTKHYRRANKVGPLR</sequence>
<evidence type="ECO:0000259" key="5">
    <source>
        <dbReference type="PROSITE" id="PS51898"/>
    </source>
</evidence>
<dbReference type="InterPro" id="IPR002104">
    <property type="entry name" value="Integrase_catalytic"/>
</dbReference>
<feature type="domain" description="Core-binding (CB)" evidence="6">
    <location>
        <begin position="67"/>
        <end position="146"/>
    </location>
</feature>
<name>A0ABQ3GW01_9NEIS</name>
<keyword evidence="8" id="KW-1185">Reference proteome</keyword>
<dbReference type="EMBL" id="BMYO01000001">
    <property type="protein sequence ID" value="GHD54989.1"/>
    <property type="molecule type" value="Genomic_DNA"/>
</dbReference>
<gene>
    <name evidence="7" type="ORF">GCM10007350_00040</name>
</gene>
<evidence type="ECO:0000256" key="1">
    <source>
        <dbReference type="ARBA" id="ARBA00022908"/>
    </source>
</evidence>
<evidence type="ECO:0000259" key="6">
    <source>
        <dbReference type="PROSITE" id="PS51900"/>
    </source>
</evidence>
<proteinExistence type="predicted"/>
<reference evidence="8" key="1">
    <citation type="journal article" date="2019" name="Int. J. Syst. Evol. Microbiol.">
        <title>The Global Catalogue of Microorganisms (GCM) 10K type strain sequencing project: providing services to taxonomists for standard genome sequencing and annotation.</title>
        <authorList>
            <consortium name="The Broad Institute Genomics Platform"/>
            <consortium name="The Broad Institute Genome Sequencing Center for Infectious Disease"/>
            <person name="Wu L."/>
            <person name="Ma J."/>
        </authorList>
    </citation>
    <scope>NUCLEOTIDE SEQUENCE [LARGE SCALE GENOMIC DNA]</scope>
    <source>
        <strain evidence="8">KCTC 23701</strain>
    </source>
</reference>
<dbReference type="SUPFAM" id="SSF56349">
    <property type="entry name" value="DNA breaking-rejoining enzymes"/>
    <property type="match status" value="1"/>
</dbReference>
<keyword evidence="3" id="KW-0233">DNA recombination</keyword>
<evidence type="ECO:0000313" key="7">
    <source>
        <dbReference type="EMBL" id="GHD54989.1"/>
    </source>
</evidence>
<evidence type="ECO:0000256" key="2">
    <source>
        <dbReference type="ARBA" id="ARBA00023125"/>
    </source>
</evidence>
<dbReference type="PROSITE" id="PS51898">
    <property type="entry name" value="TYR_RECOMBINASE"/>
    <property type="match status" value="1"/>
</dbReference>
<dbReference type="PROSITE" id="PS51900">
    <property type="entry name" value="CB"/>
    <property type="match status" value="1"/>
</dbReference>
<dbReference type="RefSeq" id="WP_189458108.1">
    <property type="nucleotide sequence ID" value="NZ_BMYO01000001.1"/>
</dbReference>
<dbReference type="Gene3D" id="1.10.443.10">
    <property type="entry name" value="Intergrase catalytic core"/>
    <property type="match status" value="1"/>
</dbReference>
<keyword evidence="2 4" id="KW-0238">DNA-binding</keyword>
<keyword evidence="1" id="KW-0229">DNA integration</keyword>
<dbReference type="InterPro" id="IPR044068">
    <property type="entry name" value="CB"/>
</dbReference>
<dbReference type="InterPro" id="IPR010998">
    <property type="entry name" value="Integrase_recombinase_N"/>
</dbReference>
<dbReference type="Pfam" id="PF00589">
    <property type="entry name" value="Phage_integrase"/>
    <property type="match status" value="1"/>
</dbReference>
<dbReference type="InterPro" id="IPR013762">
    <property type="entry name" value="Integrase-like_cat_sf"/>
</dbReference>
<dbReference type="Gene3D" id="1.10.150.130">
    <property type="match status" value="1"/>
</dbReference>
<dbReference type="Proteomes" id="UP000604737">
    <property type="component" value="Unassembled WGS sequence"/>
</dbReference>
<evidence type="ECO:0000313" key="8">
    <source>
        <dbReference type="Proteomes" id="UP000604737"/>
    </source>
</evidence>